<evidence type="ECO:0000259" key="1">
    <source>
        <dbReference type="Pfam" id="PF07059"/>
    </source>
</evidence>
<name>A0A0A9GIW2_ARUDO</name>
<reference evidence="2" key="1">
    <citation type="submission" date="2014-09" db="EMBL/GenBank/DDBJ databases">
        <authorList>
            <person name="Magalhaes I.L.F."/>
            <person name="Oliveira U."/>
            <person name="Santos F.R."/>
            <person name="Vidigal T.H.D.A."/>
            <person name="Brescovit A.D."/>
            <person name="Santos A.J."/>
        </authorList>
    </citation>
    <scope>NUCLEOTIDE SEQUENCE</scope>
    <source>
        <tissue evidence="2">Shoot tissue taken approximately 20 cm above the soil surface</tissue>
    </source>
</reference>
<protein>
    <recommendedName>
        <fullName evidence="1">Protein ENHANCED DISEASE RESISTANCE 2 C-terminal domain-containing protein</fullName>
    </recommendedName>
</protein>
<feature type="domain" description="Protein ENHANCED DISEASE RESISTANCE 2 C-terminal" evidence="1">
    <location>
        <begin position="4"/>
        <end position="125"/>
    </location>
</feature>
<dbReference type="PANTHER" id="PTHR31558:SF5">
    <property type="entry name" value="OS03G0759000 PROTEIN"/>
    <property type="match status" value="1"/>
</dbReference>
<sequence length="141" mass="16218">MNEEMEKVKGFPVDSTVPYTERLKIMAGLANPEDLQLSTAERKLVQTYNQKPVLSRPQHKFFKGPNYFEIDLDVHRFSFISRKGLETFRERLKHGVLDLGLTIQAQKAEELPEHVLCCMRLNRIDFADNGQIPTLITAADE</sequence>
<dbReference type="Pfam" id="PF07059">
    <property type="entry name" value="EDR2_C"/>
    <property type="match status" value="1"/>
</dbReference>
<dbReference type="EMBL" id="GBRH01174527">
    <property type="protein sequence ID" value="JAE23369.1"/>
    <property type="molecule type" value="Transcribed_RNA"/>
</dbReference>
<proteinExistence type="predicted"/>
<dbReference type="PANTHER" id="PTHR31558">
    <property type="entry name" value="CW14 PROTEIN"/>
    <property type="match status" value="1"/>
</dbReference>
<dbReference type="InterPro" id="IPR009769">
    <property type="entry name" value="EDR2_C"/>
</dbReference>
<dbReference type="AlphaFoldDB" id="A0A0A9GIW2"/>
<accession>A0A0A9GIW2</accession>
<reference evidence="2" key="2">
    <citation type="journal article" date="2015" name="Data Brief">
        <title>Shoot transcriptome of the giant reed, Arundo donax.</title>
        <authorList>
            <person name="Barrero R.A."/>
            <person name="Guerrero F.D."/>
            <person name="Moolhuijzen P."/>
            <person name="Goolsby J.A."/>
            <person name="Tidwell J."/>
            <person name="Bellgard S.E."/>
            <person name="Bellgard M.I."/>
        </authorList>
    </citation>
    <scope>NUCLEOTIDE SEQUENCE</scope>
    <source>
        <tissue evidence="2">Shoot tissue taken approximately 20 cm above the soil surface</tissue>
    </source>
</reference>
<evidence type="ECO:0000313" key="2">
    <source>
        <dbReference type="EMBL" id="JAE23369.1"/>
    </source>
</evidence>
<organism evidence="2">
    <name type="scientific">Arundo donax</name>
    <name type="common">Giant reed</name>
    <name type="synonym">Donax arundinaceus</name>
    <dbReference type="NCBI Taxonomy" id="35708"/>
    <lineage>
        <taxon>Eukaryota</taxon>
        <taxon>Viridiplantae</taxon>
        <taxon>Streptophyta</taxon>
        <taxon>Embryophyta</taxon>
        <taxon>Tracheophyta</taxon>
        <taxon>Spermatophyta</taxon>
        <taxon>Magnoliopsida</taxon>
        <taxon>Liliopsida</taxon>
        <taxon>Poales</taxon>
        <taxon>Poaceae</taxon>
        <taxon>PACMAD clade</taxon>
        <taxon>Arundinoideae</taxon>
        <taxon>Arundineae</taxon>
        <taxon>Arundo</taxon>
    </lineage>
</organism>